<evidence type="ECO:0000313" key="2">
    <source>
        <dbReference type="Proteomes" id="UP000007800"/>
    </source>
</evidence>
<name>C5KRR9_PERM5</name>
<dbReference type="Proteomes" id="UP000007800">
    <property type="component" value="Unassembled WGS sequence"/>
</dbReference>
<dbReference type="EMBL" id="GG675931">
    <property type="protein sequence ID" value="EER12760.1"/>
    <property type="molecule type" value="Genomic_DNA"/>
</dbReference>
<organism evidence="2">
    <name type="scientific">Perkinsus marinus (strain ATCC 50983 / TXsc)</name>
    <dbReference type="NCBI Taxonomy" id="423536"/>
    <lineage>
        <taxon>Eukaryota</taxon>
        <taxon>Sar</taxon>
        <taxon>Alveolata</taxon>
        <taxon>Perkinsozoa</taxon>
        <taxon>Perkinsea</taxon>
        <taxon>Perkinsida</taxon>
        <taxon>Perkinsidae</taxon>
        <taxon>Perkinsus</taxon>
    </lineage>
</organism>
<dbReference type="GeneID" id="9058958"/>
<proteinExistence type="predicted"/>
<dbReference type="AlphaFoldDB" id="C5KRR9"/>
<gene>
    <name evidence="1" type="ORF">Pmar_PMAR018012</name>
</gene>
<dbReference type="RefSeq" id="XP_002780965.1">
    <property type="nucleotide sequence ID" value="XM_002780919.1"/>
</dbReference>
<protein>
    <submittedName>
        <fullName evidence="1">Uncharacterized protein</fullName>
    </submittedName>
</protein>
<sequence length="65" mass="6968">MTTASLHGGGSVPTPVDVFTGPLVRRCLNRNFAASHEEPKHLLQGRPVLGTPSGAFNMEIDGIRR</sequence>
<keyword evidence="2" id="KW-1185">Reference proteome</keyword>
<accession>C5KRR9</accession>
<reference evidence="1 2" key="1">
    <citation type="submission" date="2008-07" db="EMBL/GenBank/DDBJ databases">
        <authorList>
            <person name="El-Sayed N."/>
            <person name="Caler E."/>
            <person name="Inman J."/>
            <person name="Amedeo P."/>
            <person name="Hass B."/>
            <person name="Wortman J."/>
        </authorList>
    </citation>
    <scope>NUCLEOTIDE SEQUENCE [LARGE SCALE GENOMIC DNA]</scope>
    <source>
        <strain evidence="2">ATCC 50983 / TXsc</strain>
    </source>
</reference>
<evidence type="ECO:0000313" key="1">
    <source>
        <dbReference type="EMBL" id="EER12760.1"/>
    </source>
</evidence>
<dbReference type="InParanoid" id="C5KRR9"/>